<evidence type="ECO:0000313" key="11">
    <source>
        <dbReference type="Proteomes" id="UP000594263"/>
    </source>
</evidence>
<dbReference type="InterPro" id="IPR000569">
    <property type="entry name" value="HECT_dom"/>
</dbReference>
<reference evidence="10" key="1">
    <citation type="submission" date="2021-01" db="UniProtKB">
        <authorList>
            <consortium name="EnsemblPlants"/>
        </authorList>
    </citation>
    <scope>IDENTIFICATION</scope>
</reference>
<dbReference type="Gene3D" id="3.30.2160.10">
    <property type="entry name" value="Hect, E3 ligase catalytic domain"/>
    <property type="match status" value="1"/>
</dbReference>
<dbReference type="PANTHER" id="PTHR11254">
    <property type="entry name" value="HECT DOMAIN UBIQUITIN-PROTEIN LIGASE"/>
    <property type="match status" value="1"/>
</dbReference>
<feature type="region of interest" description="Disordered" evidence="7">
    <location>
        <begin position="1"/>
        <end position="30"/>
    </location>
</feature>
<dbReference type="CDD" id="cd17039">
    <property type="entry name" value="Ubl_ubiquitin_like"/>
    <property type="match status" value="1"/>
</dbReference>
<feature type="domain" description="Ubiquitin-like" evidence="8">
    <location>
        <begin position="73"/>
        <end position="141"/>
    </location>
</feature>
<dbReference type="EC" id="2.3.2.26" evidence="3"/>
<evidence type="ECO:0000259" key="9">
    <source>
        <dbReference type="PROSITE" id="PS50237"/>
    </source>
</evidence>
<feature type="active site" description="Glycyl thioester intermediate" evidence="6">
    <location>
        <position position="658"/>
    </location>
</feature>
<evidence type="ECO:0000313" key="10">
    <source>
        <dbReference type="EnsemblPlants" id="Kaladp0060s0417.1.v1.1"/>
    </source>
</evidence>
<evidence type="ECO:0000256" key="5">
    <source>
        <dbReference type="ARBA" id="ARBA00022786"/>
    </source>
</evidence>
<keyword evidence="11" id="KW-1185">Reference proteome</keyword>
<dbReference type="EnsemblPlants" id="Kaladp0060s0417.1.v1.1">
    <property type="protein sequence ID" value="Kaladp0060s0417.1.v1.1"/>
    <property type="gene ID" value="Kaladp0060s0417.v1.1"/>
</dbReference>
<organism evidence="10 11">
    <name type="scientific">Kalanchoe fedtschenkoi</name>
    <name type="common">Lavender scallops</name>
    <name type="synonym">South American air plant</name>
    <dbReference type="NCBI Taxonomy" id="63787"/>
    <lineage>
        <taxon>Eukaryota</taxon>
        <taxon>Viridiplantae</taxon>
        <taxon>Streptophyta</taxon>
        <taxon>Embryophyta</taxon>
        <taxon>Tracheophyta</taxon>
        <taxon>Spermatophyta</taxon>
        <taxon>Magnoliopsida</taxon>
        <taxon>eudicotyledons</taxon>
        <taxon>Gunneridae</taxon>
        <taxon>Pentapetalae</taxon>
        <taxon>Saxifragales</taxon>
        <taxon>Crassulaceae</taxon>
        <taxon>Kalanchoe</taxon>
    </lineage>
</organism>
<feature type="compositionally biased region" description="Polar residues" evidence="7">
    <location>
        <begin position="1"/>
        <end position="24"/>
    </location>
</feature>
<feature type="domain" description="HECT" evidence="9">
    <location>
        <begin position="352"/>
        <end position="692"/>
    </location>
</feature>
<comment type="pathway">
    <text evidence="2">Protein modification; protein ubiquitination.</text>
</comment>
<evidence type="ECO:0000256" key="1">
    <source>
        <dbReference type="ARBA" id="ARBA00000885"/>
    </source>
</evidence>
<evidence type="ECO:0000256" key="2">
    <source>
        <dbReference type="ARBA" id="ARBA00004906"/>
    </source>
</evidence>
<comment type="catalytic activity">
    <reaction evidence="1">
        <text>S-ubiquitinyl-[E2 ubiquitin-conjugating enzyme]-L-cysteine + [acceptor protein]-L-lysine = [E2 ubiquitin-conjugating enzyme]-L-cysteine + N(6)-ubiquitinyl-[acceptor protein]-L-lysine.</text>
        <dbReference type="EC" id="2.3.2.26"/>
    </reaction>
</comment>
<accession>A0A7N0UC86</accession>
<evidence type="ECO:0000259" key="8">
    <source>
        <dbReference type="PROSITE" id="PS50053"/>
    </source>
</evidence>
<dbReference type="GO" id="GO:0005737">
    <property type="term" value="C:cytoplasm"/>
    <property type="evidence" value="ECO:0007669"/>
    <property type="project" value="TreeGrafter"/>
</dbReference>
<dbReference type="SMART" id="SM00213">
    <property type="entry name" value="UBQ"/>
    <property type="match status" value="1"/>
</dbReference>
<dbReference type="GO" id="GO:0061630">
    <property type="term" value="F:ubiquitin protein ligase activity"/>
    <property type="evidence" value="ECO:0007669"/>
    <property type="project" value="UniProtKB-EC"/>
</dbReference>
<dbReference type="PROSITE" id="PS50053">
    <property type="entry name" value="UBIQUITIN_2"/>
    <property type="match status" value="1"/>
</dbReference>
<dbReference type="Gene3D" id="3.30.2410.10">
    <property type="entry name" value="Hect, E3 ligase catalytic domain"/>
    <property type="match status" value="1"/>
</dbReference>
<sequence>MSSWNPRQNPASSSNPNRNENPARSGTKRKLRLFGVDIEFDDQSTAADASQHRHGSSGASANHASEDDDGKSLKVNVWTPSGEMIVILMRQDDTVSSLQEELEKEIDIPADDQALTYKQYWLDSENTFKDYGIETSCTVHVGWKPYSYKTKTMRGRTGDMMTAAARLCQGQSDPSLKVDVRKFVPHFLEKARNDGEEMCRRYFDVFTSMSAAYMLSRLYLSHIETNKKLGGRVIERFMAGAAKLRKSLQPYALPSVFQFCIHLRTMDPREPLYILCRSTMRSLVDIAFHPKYAHVEGNDWLRENNDMLGFESRKHLAMMMFPHLSDEDEFPTGLIRRSNLLDDSFGHIAQTHAEHIRDGVSIKFRNEEATGPGVLREWFILVSKELFNPHNALFMANTNDHRRLYINPASKVEASHLKYFQFCGRVIALALIHDVQIGIAFDRVFFVQLAGFDVQLEDIRDTDPTLYRSCNQILEMDADLVDSDALGLTFVAEYEEFGCRQVVELCRGGARKRVNSSNRRDYVSALIHNRFVMSTKKQVTRFRKGFEDIISNRERLSFFFNCINLEDLDRMLTGSDSDISVEDWKMHTDCKGYKDTDRQIRWFWKIIDKMSPEERRNLLFFWTSIMYLPIHGFSGLARRLEIYKAPGTTNHLPSSHTCFFHICLPVYESYKMMQERLALVVDKHVATSFGNV</sequence>
<evidence type="ECO:0000256" key="3">
    <source>
        <dbReference type="ARBA" id="ARBA00012485"/>
    </source>
</evidence>
<dbReference type="CDD" id="cd00078">
    <property type="entry name" value="HECTc"/>
    <property type="match status" value="1"/>
</dbReference>
<evidence type="ECO:0000256" key="4">
    <source>
        <dbReference type="ARBA" id="ARBA00022679"/>
    </source>
</evidence>
<dbReference type="GO" id="GO:0006511">
    <property type="term" value="P:ubiquitin-dependent protein catabolic process"/>
    <property type="evidence" value="ECO:0007669"/>
    <property type="project" value="TreeGrafter"/>
</dbReference>
<dbReference type="InterPro" id="IPR029071">
    <property type="entry name" value="Ubiquitin-like_domsf"/>
</dbReference>
<dbReference type="Proteomes" id="UP000594263">
    <property type="component" value="Unplaced"/>
</dbReference>
<evidence type="ECO:0000256" key="7">
    <source>
        <dbReference type="SAM" id="MobiDB-lite"/>
    </source>
</evidence>
<dbReference type="Pfam" id="PF00240">
    <property type="entry name" value="ubiquitin"/>
    <property type="match status" value="1"/>
</dbReference>
<feature type="region of interest" description="Disordered" evidence="7">
    <location>
        <begin position="42"/>
        <end position="74"/>
    </location>
</feature>
<keyword evidence="5 6" id="KW-0833">Ubl conjugation pathway</keyword>
<name>A0A7N0UC86_KALFE</name>
<dbReference type="Gramene" id="Kaladp0060s0417.1.v1.1">
    <property type="protein sequence ID" value="Kaladp0060s0417.1.v1.1"/>
    <property type="gene ID" value="Kaladp0060s0417.v1.1"/>
</dbReference>
<dbReference type="Pfam" id="PF00632">
    <property type="entry name" value="HECT"/>
    <property type="match status" value="1"/>
</dbReference>
<dbReference type="PANTHER" id="PTHR11254:SF424">
    <property type="entry name" value="E3 UBIQUITIN-PROTEIN LIGASE UPL5"/>
    <property type="match status" value="1"/>
</dbReference>
<keyword evidence="4" id="KW-0808">Transferase</keyword>
<dbReference type="OMA" id="FMANTND"/>
<dbReference type="Gene3D" id="3.90.1750.10">
    <property type="entry name" value="Hect, E3 ligase catalytic domains"/>
    <property type="match status" value="1"/>
</dbReference>
<protein>
    <recommendedName>
        <fullName evidence="3">HECT-type E3 ubiquitin transferase</fullName>
        <ecNumber evidence="3">2.3.2.26</ecNumber>
    </recommendedName>
</protein>
<dbReference type="SUPFAM" id="SSF56204">
    <property type="entry name" value="Hect, E3 ligase catalytic domain"/>
    <property type="match status" value="1"/>
</dbReference>
<dbReference type="SMART" id="SM00119">
    <property type="entry name" value="HECTc"/>
    <property type="match status" value="1"/>
</dbReference>
<dbReference type="GO" id="GO:0000209">
    <property type="term" value="P:protein polyubiquitination"/>
    <property type="evidence" value="ECO:0007669"/>
    <property type="project" value="TreeGrafter"/>
</dbReference>
<dbReference type="InterPro" id="IPR050409">
    <property type="entry name" value="E3_ubiq-protein_ligase"/>
</dbReference>
<dbReference type="Gene3D" id="3.10.20.90">
    <property type="entry name" value="Phosphatidylinositol 3-kinase Catalytic Subunit, Chain A, domain 1"/>
    <property type="match status" value="1"/>
</dbReference>
<dbReference type="SUPFAM" id="SSF54236">
    <property type="entry name" value="Ubiquitin-like"/>
    <property type="match status" value="1"/>
</dbReference>
<dbReference type="AlphaFoldDB" id="A0A7N0UC86"/>
<evidence type="ECO:0000256" key="6">
    <source>
        <dbReference type="PROSITE-ProRule" id="PRU00104"/>
    </source>
</evidence>
<dbReference type="PROSITE" id="PS50237">
    <property type="entry name" value="HECT"/>
    <property type="match status" value="1"/>
</dbReference>
<proteinExistence type="predicted"/>
<dbReference type="InterPro" id="IPR000626">
    <property type="entry name" value="Ubiquitin-like_dom"/>
</dbReference>
<dbReference type="InterPro" id="IPR035983">
    <property type="entry name" value="Hect_E3_ubiquitin_ligase"/>
</dbReference>